<sequence>MALNNQATVFVTLRPDFNRIRRPGMMVRLIEGRQVLESQVSEFPKRPRVVFISMLHLYWNYQTIPIDVLCTSLCIFRCSEKWLFTTSTGHNTMNRMSIHARANNSKLETWLEKMRQDQDFVEFLLYKNKLQFWERQKKKKQSYVYFFCIEILWLEPNVSSEHDDDDEEEEEEEEEEVSKGQSARTGCNCSSENVSVSCTQTVSHHAYDTAKEKEQPVTPLIKAYDASSSIANGSATTTTRSVTQDTMLTPMDSGDDVSFNEFEMRFAAASLAHATTPWLVSGAKSNNDSGLIVPIQHPQRDIRERTFQQHCHHRESGQDVATGTSLQPELNAFDNAMKALSFLLFEKKKKKKKT</sequence>
<dbReference type="Proteomes" id="UP000023152">
    <property type="component" value="Unassembled WGS sequence"/>
</dbReference>
<evidence type="ECO:0000313" key="3">
    <source>
        <dbReference type="Proteomes" id="UP000023152"/>
    </source>
</evidence>
<dbReference type="EMBL" id="ASPP01033842">
    <property type="protein sequence ID" value="ETO03244.1"/>
    <property type="molecule type" value="Genomic_DNA"/>
</dbReference>
<proteinExistence type="predicted"/>
<protein>
    <submittedName>
        <fullName evidence="2">Uncharacterized protein</fullName>
    </submittedName>
</protein>
<organism evidence="2 3">
    <name type="scientific">Reticulomyxa filosa</name>
    <dbReference type="NCBI Taxonomy" id="46433"/>
    <lineage>
        <taxon>Eukaryota</taxon>
        <taxon>Sar</taxon>
        <taxon>Rhizaria</taxon>
        <taxon>Retaria</taxon>
        <taxon>Foraminifera</taxon>
        <taxon>Monothalamids</taxon>
        <taxon>Reticulomyxidae</taxon>
        <taxon>Reticulomyxa</taxon>
    </lineage>
</organism>
<feature type="compositionally biased region" description="Acidic residues" evidence="1">
    <location>
        <begin position="162"/>
        <end position="176"/>
    </location>
</feature>
<evidence type="ECO:0000313" key="2">
    <source>
        <dbReference type="EMBL" id="ETO03244.1"/>
    </source>
</evidence>
<dbReference type="AlphaFoldDB" id="X6LNP5"/>
<keyword evidence="3" id="KW-1185">Reference proteome</keyword>
<feature type="region of interest" description="Disordered" evidence="1">
    <location>
        <begin position="159"/>
        <end position="188"/>
    </location>
</feature>
<name>X6LNP5_RETFI</name>
<gene>
    <name evidence="2" type="ORF">RFI_34160</name>
</gene>
<reference evidence="2 3" key="1">
    <citation type="journal article" date="2013" name="Curr. Biol.">
        <title>The Genome of the Foraminiferan Reticulomyxa filosa.</title>
        <authorList>
            <person name="Glockner G."/>
            <person name="Hulsmann N."/>
            <person name="Schleicher M."/>
            <person name="Noegel A.A."/>
            <person name="Eichinger L."/>
            <person name="Gallinger C."/>
            <person name="Pawlowski J."/>
            <person name="Sierra R."/>
            <person name="Euteneuer U."/>
            <person name="Pillet L."/>
            <person name="Moustafa A."/>
            <person name="Platzer M."/>
            <person name="Groth M."/>
            <person name="Szafranski K."/>
            <person name="Schliwa M."/>
        </authorList>
    </citation>
    <scope>NUCLEOTIDE SEQUENCE [LARGE SCALE GENOMIC DNA]</scope>
</reference>
<comment type="caution">
    <text evidence="2">The sequence shown here is derived from an EMBL/GenBank/DDBJ whole genome shotgun (WGS) entry which is preliminary data.</text>
</comment>
<evidence type="ECO:0000256" key="1">
    <source>
        <dbReference type="SAM" id="MobiDB-lite"/>
    </source>
</evidence>
<accession>X6LNP5</accession>